<reference evidence="9" key="2">
    <citation type="submission" date="2025-09" db="UniProtKB">
        <authorList>
            <consortium name="Ensembl"/>
        </authorList>
    </citation>
    <scope>IDENTIFICATION</scope>
</reference>
<organism evidence="9 10">
    <name type="scientific">Marmota marmota marmota</name>
    <name type="common">Alpine marmot</name>
    <dbReference type="NCBI Taxonomy" id="9994"/>
    <lineage>
        <taxon>Eukaryota</taxon>
        <taxon>Metazoa</taxon>
        <taxon>Chordata</taxon>
        <taxon>Craniata</taxon>
        <taxon>Vertebrata</taxon>
        <taxon>Euteleostomi</taxon>
        <taxon>Mammalia</taxon>
        <taxon>Eutheria</taxon>
        <taxon>Euarchontoglires</taxon>
        <taxon>Glires</taxon>
        <taxon>Rodentia</taxon>
        <taxon>Sciuromorpha</taxon>
        <taxon>Sciuridae</taxon>
        <taxon>Xerinae</taxon>
        <taxon>Marmotini</taxon>
        <taxon>Marmota</taxon>
    </lineage>
</organism>
<dbReference type="Proteomes" id="UP000694407">
    <property type="component" value="Unplaced"/>
</dbReference>
<evidence type="ECO:0000256" key="8">
    <source>
        <dbReference type="SAM" id="Phobius"/>
    </source>
</evidence>
<dbReference type="Ensembl" id="ENSMMMT00000020856.1">
    <property type="protein sequence ID" value="ENSMMMP00000018348.1"/>
    <property type="gene ID" value="ENSMMMG00000016276.1"/>
</dbReference>
<dbReference type="CDD" id="cd09851">
    <property type="entry name" value="HTLV-1-like_HR1-HR2"/>
    <property type="match status" value="1"/>
</dbReference>
<feature type="coiled-coil region" evidence="7">
    <location>
        <begin position="423"/>
        <end position="450"/>
    </location>
</feature>
<keyword evidence="6" id="KW-1015">Disulfide bond</keyword>
<keyword evidence="4 8" id="KW-1133">Transmembrane helix</keyword>
<keyword evidence="5 8" id="KW-0472">Membrane</keyword>
<evidence type="ECO:0000313" key="9">
    <source>
        <dbReference type="Ensembl" id="ENSMMMP00000018348.1"/>
    </source>
</evidence>
<evidence type="ECO:0000256" key="7">
    <source>
        <dbReference type="SAM" id="Coils"/>
    </source>
</evidence>
<evidence type="ECO:0000256" key="4">
    <source>
        <dbReference type="ARBA" id="ARBA00022989"/>
    </source>
</evidence>
<comment type="subcellular location">
    <subcellularLocation>
        <location evidence="1">Membrane</location>
        <topology evidence="1">Single-pass membrane protein</topology>
    </subcellularLocation>
</comment>
<dbReference type="Gene3D" id="1.10.287.210">
    <property type="match status" value="1"/>
</dbReference>
<dbReference type="PANTHER" id="PTHR10424">
    <property type="entry name" value="VIRAL ENVELOPE PROTEIN"/>
    <property type="match status" value="1"/>
</dbReference>
<reference evidence="9" key="1">
    <citation type="submission" date="2025-08" db="UniProtKB">
        <authorList>
            <consortium name="Ensembl"/>
        </authorList>
    </citation>
    <scope>IDENTIFICATION</scope>
</reference>
<feature type="transmembrane region" description="Helical" evidence="8">
    <location>
        <begin position="519"/>
        <end position="541"/>
    </location>
</feature>
<dbReference type="InterPro" id="IPR018154">
    <property type="entry name" value="TLV/ENV_coat_polyprotein"/>
</dbReference>
<evidence type="ECO:0000256" key="3">
    <source>
        <dbReference type="ARBA" id="ARBA00022729"/>
    </source>
</evidence>
<dbReference type="GeneTree" id="ENSGT00690000102286"/>
<gene>
    <name evidence="9" type="primary">LOC107157063</name>
</gene>
<name>A0A8C5ZPN5_MARMA</name>
<dbReference type="SUPFAM" id="SSF58069">
    <property type="entry name" value="Virus ectodomain"/>
    <property type="match status" value="1"/>
</dbReference>
<sequence length="583" mass="63216">MSWTPLVAFLLDRFAEGGLDPPPGNIHEYLFGAPCECKGGPRHSAPSGYIQSIDCGTKVAYMAAELNENIGGFKQPKWVCVNKPGLVVPNPTETLGSCPATCHYTPAMHISCYTSASICVNNQGKQYFEAILTNTRGEWGTTYNYIPFLGDRGGEGITTRLTEAGCEGVVGKPSCWPMQAPIGVSDGGGPTDAIKHLQVIKLLKPEIPKPTYHPLILPKSQLPDLDTNTLDILETTFSLLNSSNPTLAGDCWLCMTAGAVMPLAVPINYTIDDDNTCQSGLPFKVQPLGGFMSCLLGMMQNNTYDVDVGVSSFGNCSLVKNYSSPTPPICPPNGTVFMCGGNLAFPRLPANWTGGCVLALLLPDITIISGDEPLPIPSLDILVRRHKRLVQALPLLVGLGITAAVGTGTAGLGTAIHSYRRLSQQLIDDVQTLSGTIKDLQDQIDSLAEVVLQNRRGLDLLTANQGGICLALGERCCFYANKSGIVRTKIKQLQEDLEKRRRELFENPLWTGLNGFLPYLLPLLGPLLGLLLVVAVGPCIVNKIVQFIKDQINILASKPIQVHYQRLKMDDRLSEIYFRPIRR</sequence>
<dbReference type="GO" id="GO:0016020">
    <property type="term" value="C:membrane"/>
    <property type="evidence" value="ECO:0007669"/>
    <property type="project" value="UniProtKB-SubCell"/>
</dbReference>
<keyword evidence="7" id="KW-0175">Coiled coil</keyword>
<protein>
    <submittedName>
        <fullName evidence="9">Syncytin-1-like</fullName>
    </submittedName>
</protein>
<accession>A0A8C5ZPN5</accession>
<evidence type="ECO:0000313" key="10">
    <source>
        <dbReference type="Proteomes" id="UP000694407"/>
    </source>
</evidence>
<evidence type="ECO:0000256" key="1">
    <source>
        <dbReference type="ARBA" id="ARBA00004167"/>
    </source>
</evidence>
<keyword evidence="3" id="KW-0732">Signal</keyword>
<dbReference type="Pfam" id="PF00429">
    <property type="entry name" value="TLV_coat"/>
    <property type="match status" value="1"/>
</dbReference>
<dbReference type="PANTHER" id="PTHR10424:SF75">
    <property type="entry name" value="ENDOGENOUS RETROVIRUS GROUP S71 MEMBER 1 ENV POLYPROTEIN"/>
    <property type="match status" value="1"/>
</dbReference>
<proteinExistence type="predicted"/>
<evidence type="ECO:0000256" key="2">
    <source>
        <dbReference type="ARBA" id="ARBA00022692"/>
    </source>
</evidence>
<dbReference type="AlphaFoldDB" id="A0A8C5ZPN5"/>
<evidence type="ECO:0000256" key="6">
    <source>
        <dbReference type="ARBA" id="ARBA00023157"/>
    </source>
</evidence>
<keyword evidence="10" id="KW-1185">Reference proteome</keyword>
<keyword evidence="2 8" id="KW-0812">Transmembrane</keyword>
<evidence type="ECO:0000256" key="5">
    <source>
        <dbReference type="ARBA" id="ARBA00023136"/>
    </source>
</evidence>